<dbReference type="SUPFAM" id="SSF53474">
    <property type="entry name" value="alpha/beta-Hydrolases"/>
    <property type="match status" value="1"/>
</dbReference>
<evidence type="ECO:0000313" key="2">
    <source>
        <dbReference type="EMBL" id="KAF4231290.1"/>
    </source>
</evidence>
<dbReference type="InterPro" id="IPR029058">
    <property type="entry name" value="AB_hydrolase_fold"/>
</dbReference>
<dbReference type="EMBL" id="JAAAPX010000105">
    <property type="protein sequence ID" value="KAF4231290.1"/>
    <property type="molecule type" value="Genomic_DNA"/>
</dbReference>
<reference evidence="2" key="1">
    <citation type="journal article" date="2020" name="bioRxiv">
        <title>Genomic and phenotypic heterogeneity of clinical isolates of the human pathogens Aspergillus fumigatus, Aspergillus lentulus and Aspergillus fumigatiaffinis.</title>
        <authorList>
            <person name="dos Santos R.A.C."/>
            <person name="Steenwyk J.L."/>
            <person name="Rivero-Menendez O."/>
            <person name="Mead M.E."/>
            <person name="Silva L.P."/>
            <person name="Bastos R.W."/>
            <person name="Alastruey-Izquierdo A."/>
            <person name="Goldman G.H."/>
            <person name="Rokas A."/>
        </authorList>
    </citation>
    <scope>NUCLEOTIDE SEQUENCE</scope>
    <source>
        <strain evidence="2">CNM-CM6805</strain>
    </source>
</reference>
<dbReference type="InterPro" id="IPR050266">
    <property type="entry name" value="AB_hydrolase_sf"/>
</dbReference>
<dbReference type="Gene3D" id="3.40.50.1820">
    <property type="entry name" value="alpha/beta hydrolase"/>
    <property type="match status" value="1"/>
</dbReference>
<dbReference type="PANTHER" id="PTHR43798">
    <property type="entry name" value="MONOACYLGLYCEROL LIPASE"/>
    <property type="match status" value="1"/>
</dbReference>
<proteinExistence type="predicted"/>
<comment type="caution">
    <text evidence="2">The sequence shown here is derived from an EMBL/GenBank/DDBJ whole genome shotgun (WGS) entry which is preliminary data.</text>
</comment>
<dbReference type="Pfam" id="PF00561">
    <property type="entry name" value="Abhydrolase_1"/>
    <property type="match status" value="1"/>
</dbReference>
<accession>A0A8H4GLJ8</accession>
<name>A0A8H4GLJ8_9EURO</name>
<keyword evidence="3" id="KW-1185">Reference proteome</keyword>
<protein>
    <recommendedName>
        <fullName evidence="1">AB hydrolase-1 domain-containing protein</fullName>
    </recommendedName>
</protein>
<reference evidence="2" key="2">
    <citation type="submission" date="2020-04" db="EMBL/GenBank/DDBJ databases">
        <authorList>
            <person name="Santos R.A.C."/>
            <person name="Steenwyk J.L."/>
            <person name="Rivero-Menendez O."/>
            <person name="Mead M.E."/>
            <person name="Silva L.P."/>
            <person name="Bastos R.W."/>
            <person name="Alastruey-Izquierdo A."/>
            <person name="Goldman G.H."/>
            <person name="Rokas A."/>
        </authorList>
    </citation>
    <scope>NUCLEOTIDE SEQUENCE</scope>
    <source>
        <strain evidence="2">CNM-CM6805</strain>
    </source>
</reference>
<dbReference type="OrthoDB" id="6431331at2759"/>
<dbReference type="PRINTS" id="PR00111">
    <property type="entry name" value="ABHYDROLASE"/>
</dbReference>
<evidence type="ECO:0000313" key="3">
    <source>
        <dbReference type="Proteomes" id="UP000653565"/>
    </source>
</evidence>
<organism evidence="2 3">
    <name type="scientific">Aspergillus fumigatiaffinis</name>
    <dbReference type="NCBI Taxonomy" id="340414"/>
    <lineage>
        <taxon>Eukaryota</taxon>
        <taxon>Fungi</taxon>
        <taxon>Dikarya</taxon>
        <taxon>Ascomycota</taxon>
        <taxon>Pezizomycotina</taxon>
        <taxon>Eurotiomycetes</taxon>
        <taxon>Eurotiomycetidae</taxon>
        <taxon>Eurotiales</taxon>
        <taxon>Aspergillaceae</taxon>
        <taxon>Aspergillus</taxon>
        <taxon>Aspergillus subgen. Fumigati</taxon>
    </lineage>
</organism>
<dbReference type="AlphaFoldDB" id="A0A8H4GLJ8"/>
<dbReference type="PANTHER" id="PTHR43798:SF6">
    <property type="entry name" value="HYDROLASE, PUTATIVE (AFU_ORTHOLOGUE AFUA_4G13070)-RELATED"/>
    <property type="match status" value="1"/>
</dbReference>
<sequence>MESILSAYEIGEGLPVLIIHGWKMEARVEELDFEPVFSKTPGLRRIYVDLPGMGATPANNVKDLDDIYLRLVQFIDSRLGRSRFLLVGSSCGGYLARAIAQKYIEQVDGLLLRVPLIEPKDSMRDLDAFKPLVANEQLMSNMSAEDRTLVGNVLVQTPAYVKTLKAKYEEVFLPAEKKADSQVLDPIRADPHRYQLSFSLDNEGAKFFAPTLVICGRQDESVGYRDSLRLLELYPRSTYVVLDRGTHGLPIDETGVFEALVRDWIIRMEGSAPINRLTQGEGYGDERTVDMHFYDGQESPE</sequence>
<feature type="domain" description="AB hydrolase-1" evidence="1">
    <location>
        <begin position="15"/>
        <end position="253"/>
    </location>
</feature>
<gene>
    <name evidence="2" type="ORF">CNMCM6805_000236</name>
</gene>
<dbReference type="InterPro" id="IPR000073">
    <property type="entry name" value="AB_hydrolase_1"/>
</dbReference>
<dbReference type="Proteomes" id="UP000653565">
    <property type="component" value="Unassembled WGS sequence"/>
</dbReference>
<evidence type="ECO:0000259" key="1">
    <source>
        <dbReference type="Pfam" id="PF00561"/>
    </source>
</evidence>